<dbReference type="PANTHER" id="PTHR24250">
    <property type="entry name" value="CHYMOTRYPSIN-RELATED"/>
    <property type="match status" value="1"/>
</dbReference>
<dbReference type="PANTHER" id="PTHR24250:SF27">
    <property type="entry name" value="ELASTASE 2 LIKE"/>
    <property type="match status" value="1"/>
</dbReference>
<dbReference type="InterPro" id="IPR009003">
    <property type="entry name" value="Peptidase_S1_PA"/>
</dbReference>
<protein>
    <recommendedName>
        <fullName evidence="3">Peptidase S1 domain-containing protein</fullName>
    </recommendedName>
</protein>
<comment type="caution">
    <text evidence="4">The sequence shown here is derived from an EMBL/GenBank/DDBJ whole genome shotgun (WGS) entry which is preliminary data.</text>
</comment>
<dbReference type="PROSITE" id="PS00135">
    <property type="entry name" value="TRYPSIN_SER"/>
    <property type="match status" value="1"/>
</dbReference>
<dbReference type="PRINTS" id="PR00722">
    <property type="entry name" value="CHYMOTRYPSIN"/>
</dbReference>
<dbReference type="PROSITE" id="PS50240">
    <property type="entry name" value="TRYPSIN_DOM"/>
    <property type="match status" value="1"/>
</dbReference>
<keyword evidence="2" id="KW-0378">Hydrolase</keyword>
<dbReference type="InterPro" id="IPR001254">
    <property type="entry name" value="Trypsin_dom"/>
</dbReference>
<dbReference type="InterPro" id="IPR001314">
    <property type="entry name" value="Peptidase_S1A"/>
</dbReference>
<evidence type="ECO:0000256" key="2">
    <source>
        <dbReference type="RuleBase" id="RU363034"/>
    </source>
</evidence>
<keyword evidence="2" id="KW-0720">Serine protease</keyword>
<accession>A0ABN8Q7W5</accession>
<dbReference type="InterPro" id="IPR033116">
    <property type="entry name" value="TRYPSIN_SER"/>
</dbReference>
<dbReference type="InterPro" id="IPR043504">
    <property type="entry name" value="Peptidase_S1_PA_chymotrypsin"/>
</dbReference>
<keyword evidence="1" id="KW-1015">Disulfide bond</keyword>
<dbReference type="CDD" id="cd00190">
    <property type="entry name" value="Tryp_SPc"/>
    <property type="match status" value="1"/>
</dbReference>
<feature type="non-terminal residue" evidence="4">
    <location>
        <position position="1"/>
    </location>
</feature>
<dbReference type="EMBL" id="CALNXK010000111">
    <property type="protein sequence ID" value="CAH3158554.1"/>
    <property type="molecule type" value="Genomic_DNA"/>
</dbReference>
<dbReference type="PROSITE" id="PS00134">
    <property type="entry name" value="TRYPSIN_HIS"/>
    <property type="match status" value="1"/>
</dbReference>
<dbReference type="Proteomes" id="UP001159405">
    <property type="component" value="Unassembled WGS sequence"/>
</dbReference>
<dbReference type="SUPFAM" id="SSF50494">
    <property type="entry name" value="Trypsin-like serine proteases"/>
    <property type="match status" value="1"/>
</dbReference>
<dbReference type="InterPro" id="IPR018114">
    <property type="entry name" value="TRYPSIN_HIS"/>
</dbReference>
<dbReference type="SMART" id="SM00020">
    <property type="entry name" value="Tryp_SPc"/>
    <property type="match status" value="1"/>
</dbReference>
<evidence type="ECO:0000313" key="4">
    <source>
        <dbReference type="EMBL" id="CAH3158554.1"/>
    </source>
</evidence>
<reference evidence="4 5" key="1">
    <citation type="submission" date="2022-05" db="EMBL/GenBank/DDBJ databases">
        <authorList>
            <consortium name="Genoscope - CEA"/>
            <person name="William W."/>
        </authorList>
    </citation>
    <scope>NUCLEOTIDE SEQUENCE [LARGE SCALE GENOMIC DNA]</scope>
</reference>
<evidence type="ECO:0000313" key="5">
    <source>
        <dbReference type="Proteomes" id="UP001159405"/>
    </source>
</evidence>
<proteinExistence type="predicted"/>
<evidence type="ECO:0000259" key="3">
    <source>
        <dbReference type="PROSITE" id="PS50240"/>
    </source>
</evidence>
<evidence type="ECO:0000256" key="1">
    <source>
        <dbReference type="ARBA" id="ARBA00023157"/>
    </source>
</evidence>
<keyword evidence="5" id="KW-1185">Reference proteome</keyword>
<dbReference type="Pfam" id="PF00089">
    <property type="entry name" value="Trypsin"/>
    <property type="match status" value="1"/>
</dbReference>
<sequence length="254" mass="27707">RANYVCVYLLAGCGVRPSGSRIRGGEEATPHSWPWQASLRYDGEHICGASLVTPEWLVTAAHCVSTDLNAGKYQIVLGAHDKKNDGEVYDVSKVEMHEDYSSWAGMKHDVAVVKLSRPAKLGKKISTVCLPSQGSRVKIGTQCYVTGWGRTRPIIASITAARLKQAKAPPATFNDCKTQLGQRVDDDVMVCVGGKGSSPCHGDSGGPLSCLENGRWILRGSASWVSSFLCRKRKYSVYARVSSYIDWINERIQG</sequence>
<gene>
    <name evidence="4" type="ORF">PLOB_00003239</name>
</gene>
<feature type="domain" description="Peptidase S1" evidence="3">
    <location>
        <begin position="22"/>
        <end position="253"/>
    </location>
</feature>
<organism evidence="4 5">
    <name type="scientific">Porites lobata</name>
    <dbReference type="NCBI Taxonomy" id="104759"/>
    <lineage>
        <taxon>Eukaryota</taxon>
        <taxon>Metazoa</taxon>
        <taxon>Cnidaria</taxon>
        <taxon>Anthozoa</taxon>
        <taxon>Hexacorallia</taxon>
        <taxon>Scleractinia</taxon>
        <taxon>Fungiina</taxon>
        <taxon>Poritidae</taxon>
        <taxon>Porites</taxon>
    </lineage>
</organism>
<keyword evidence="2" id="KW-0645">Protease</keyword>
<dbReference type="Gene3D" id="2.40.10.10">
    <property type="entry name" value="Trypsin-like serine proteases"/>
    <property type="match status" value="1"/>
</dbReference>
<name>A0ABN8Q7W5_9CNID</name>